<dbReference type="Proteomes" id="UP000004191">
    <property type="component" value="Unassembled WGS sequence"/>
</dbReference>
<keyword evidence="9 10" id="KW-0326">Glycosidase</keyword>
<dbReference type="InterPro" id="IPR011257">
    <property type="entry name" value="DNA_glycosylase"/>
</dbReference>
<evidence type="ECO:0000256" key="4">
    <source>
        <dbReference type="ARBA" id="ARBA00022763"/>
    </source>
</evidence>
<evidence type="ECO:0000256" key="10">
    <source>
        <dbReference type="HAMAP-Rule" id="MF_00942"/>
    </source>
</evidence>
<gene>
    <name evidence="10" type="primary">nth</name>
    <name evidence="12" type="ORF">HMPREF9709_01342</name>
</gene>
<keyword evidence="13" id="KW-1185">Reference proteome</keyword>
<dbReference type="InterPro" id="IPR005759">
    <property type="entry name" value="Nth"/>
</dbReference>
<keyword evidence="5 10" id="KW-0378">Hydrolase</keyword>
<keyword evidence="2" id="KW-0004">4Fe-4S</keyword>
<keyword evidence="10" id="KW-0238">DNA-binding</keyword>
<dbReference type="HAMAP" id="MF_00942">
    <property type="entry name" value="Nth"/>
    <property type="match status" value="1"/>
</dbReference>
<dbReference type="Gene3D" id="1.10.340.30">
    <property type="entry name" value="Hypothetical protein, domain 2"/>
    <property type="match status" value="1"/>
</dbReference>
<evidence type="ECO:0000256" key="6">
    <source>
        <dbReference type="ARBA" id="ARBA00023004"/>
    </source>
</evidence>
<dbReference type="EMBL" id="AGEI01000024">
    <property type="protein sequence ID" value="EHR33298.1"/>
    <property type="molecule type" value="Genomic_DNA"/>
</dbReference>
<dbReference type="InterPro" id="IPR023170">
    <property type="entry name" value="HhH_base_excis_C"/>
</dbReference>
<dbReference type="CDD" id="cd00056">
    <property type="entry name" value="ENDO3c"/>
    <property type="match status" value="1"/>
</dbReference>
<dbReference type="FunFam" id="1.10.340.30:FF:000001">
    <property type="entry name" value="Endonuclease III"/>
    <property type="match status" value="1"/>
</dbReference>
<keyword evidence="4 10" id="KW-0227">DNA damage</keyword>
<dbReference type="Pfam" id="PF00730">
    <property type="entry name" value="HhH-GPD"/>
    <property type="match status" value="1"/>
</dbReference>
<dbReference type="PANTHER" id="PTHR10359">
    <property type="entry name" value="A/G-SPECIFIC ADENINE GLYCOSYLASE/ENDONUCLEASE III"/>
    <property type="match status" value="1"/>
</dbReference>
<dbReference type="STRING" id="883114.HMPREF9709_01342"/>
<dbReference type="GO" id="GO:0046872">
    <property type="term" value="F:metal ion binding"/>
    <property type="evidence" value="ECO:0007669"/>
    <property type="project" value="UniProtKB-KW"/>
</dbReference>
<dbReference type="PATRIC" id="fig|883114.3.peg.1334"/>
<evidence type="ECO:0000256" key="8">
    <source>
        <dbReference type="ARBA" id="ARBA00023204"/>
    </source>
</evidence>
<evidence type="ECO:0000256" key="3">
    <source>
        <dbReference type="ARBA" id="ARBA00022723"/>
    </source>
</evidence>
<keyword evidence="12" id="KW-0540">Nuclease</keyword>
<reference evidence="12 13" key="1">
    <citation type="submission" date="2012-01" db="EMBL/GenBank/DDBJ databases">
        <title>The Genome Sequence of Helcococcus kunzii ATCC 51366.</title>
        <authorList>
            <consortium name="The Broad Institute Genome Sequencing Platform"/>
            <person name="Earl A."/>
            <person name="Ward D."/>
            <person name="Feldgarden M."/>
            <person name="Gevers D."/>
            <person name="Huys G."/>
            <person name="Young S.K."/>
            <person name="Zeng Q."/>
            <person name="Gargeya S."/>
            <person name="Fitzgerald M."/>
            <person name="Haas B."/>
            <person name="Abouelleil A."/>
            <person name="Alvarado L."/>
            <person name="Arachchi H.M."/>
            <person name="Berlin A."/>
            <person name="Chapman S.B."/>
            <person name="Gearin G."/>
            <person name="Goldberg J."/>
            <person name="Griggs A."/>
            <person name="Gujja S."/>
            <person name="Hansen M."/>
            <person name="Heiman D."/>
            <person name="Howarth C."/>
            <person name="Larimer J."/>
            <person name="Lui A."/>
            <person name="MacDonald P.J.P."/>
            <person name="McCowen C."/>
            <person name="Montmayeur A."/>
            <person name="Murphy C."/>
            <person name="Neiman D."/>
            <person name="Pearson M."/>
            <person name="Priest M."/>
            <person name="Roberts A."/>
            <person name="Saif S."/>
            <person name="Shea T."/>
            <person name="Sisk P."/>
            <person name="Stolte C."/>
            <person name="Sykes S."/>
            <person name="Wortman J."/>
            <person name="Nusbaum C."/>
            <person name="Birren B."/>
        </authorList>
    </citation>
    <scope>NUCLEOTIDE SEQUENCE [LARGE SCALE GENOMIC DNA]</scope>
    <source>
        <strain evidence="12 13">ATCC 51366</strain>
    </source>
</reference>
<dbReference type="HOGENOM" id="CLU_012862_3_3_9"/>
<dbReference type="InterPro" id="IPR000445">
    <property type="entry name" value="HhH_motif"/>
</dbReference>
<evidence type="ECO:0000256" key="9">
    <source>
        <dbReference type="ARBA" id="ARBA00023295"/>
    </source>
</evidence>
<feature type="domain" description="HhH-GPD" evidence="11">
    <location>
        <begin position="44"/>
        <end position="191"/>
    </location>
</feature>
<keyword evidence="8 10" id="KW-0234">DNA repair</keyword>
<dbReference type="GO" id="GO:0019104">
    <property type="term" value="F:DNA N-glycosylase activity"/>
    <property type="evidence" value="ECO:0007669"/>
    <property type="project" value="UniProtKB-UniRule"/>
</dbReference>
<dbReference type="eggNOG" id="COG0177">
    <property type="taxonomic scope" value="Bacteria"/>
</dbReference>
<keyword evidence="3" id="KW-0479">Metal-binding</keyword>
<dbReference type="Pfam" id="PF00633">
    <property type="entry name" value="HHH"/>
    <property type="match status" value="1"/>
</dbReference>
<accession>H3NPS0</accession>
<dbReference type="RefSeq" id="WP_005398857.1">
    <property type="nucleotide sequence ID" value="NZ_JH601088.1"/>
</dbReference>
<dbReference type="PANTHER" id="PTHR10359:SF18">
    <property type="entry name" value="ENDONUCLEASE III"/>
    <property type="match status" value="1"/>
</dbReference>
<comment type="function">
    <text evidence="10">DNA repair enzyme that has both DNA N-glycosylase activity and AP-lyase activity. The DNA N-glycosylase activity releases various damaged pyrimidines from DNA by cleaving the N-glycosidic bond, leaving an AP (apurinic/apyrimidinic) site. The AP-lyase activity cleaves the phosphodiester bond 3' to the AP site by a beta-elimination, leaving a 3'-terminal unsaturated sugar and a product with a terminal 5'-phosphate.</text>
</comment>
<evidence type="ECO:0000313" key="13">
    <source>
        <dbReference type="Proteomes" id="UP000004191"/>
    </source>
</evidence>
<proteinExistence type="inferred from homology"/>
<dbReference type="GO" id="GO:0051539">
    <property type="term" value="F:4 iron, 4 sulfur cluster binding"/>
    <property type="evidence" value="ECO:0007669"/>
    <property type="project" value="UniProtKB-KW"/>
</dbReference>
<sequence>MKSKMKLTKKEKLEALDILFDYFPDAGPELNFTNEYELLVAVMLSAQTTDVRVNIVTKDLFKKYPTPESIMDADIKDIENEIKSIGLYRNKAKNLKKMAQILVEKFDSKVPSNRKDLESLPGVGRKTANVVLSTAFGIPAIAVDTHVHRTANRIGLVDTTNVLDTEKELMKLIPKEKWTKAHHVLIFYGRRISTARNPNIEDDPIKHISLHCRGYIAEGI</sequence>
<comment type="catalytic activity">
    <reaction evidence="10">
        <text>2'-deoxyribonucleotide-(2'-deoxyribose 5'-phosphate)-2'-deoxyribonucleotide-DNA = a 3'-end 2'-deoxyribonucleotide-(2,3-dehydro-2,3-deoxyribose 5'-phosphate)-DNA + a 5'-end 5'-phospho-2'-deoxyribonucleoside-DNA + H(+)</text>
        <dbReference type="Rhea" id="RHEA:66592"/>
        <dbReference type="Rhea" id="RHEA-COMP:13180"/>
        <dbReference type="Rhea" id="RHEA-COMP:16897"/>
        <dbReference type="Rhea" id="RHEA-COMP:17067"/>
        <dbReference type="ChEBI" id="CHEBI:15378"/>
        <dbReference type="ChEBI" id="CHEBI:136412"/>
        <dbReference type="ChEBI" id="CHEBI:157695"/>
        <dbReference type="ChEBI" id="CHEBI:167181"/>
        <dbReference type="EC" id="4.2.99.18"/>
    </reaction>
</comment>
<dbReference type="GO" id="GO:0006285">
    <property type="term" value="P:base-excision repair, AP site formation"/>
    <property type="evidence" value="ECO:0007669"/>
    <property type="project" value="TreeGrafter"/>
</dbReference>
<keyword evidence="7" id="KW-0411">Iron-sulfur</keyword>
<dbReference type="SMART" id="SM00478">
    <property type="entry name" value="ENDO3c"/>
    <property type="match status" value="1"/>
</dbReference>
<keyword evidence="10" id="KW-0456">Lyase</keyword>
<evidence type="ECO:0000256" key="1">
    <source>
        <dbReference type="ARBA" id="ARBA00008343"/>
    </source>
</evidence>
<name>H3NPS0_9FIRM</name>
<dbReference type="PIRSF" id="PIRSF001435">
    <property type="entry name" value="Nth"/>
    <property type="match status" value="1"/>
</dbReference>
<evidence type="ECO:0000256" key="2">
    <source>
        <dbReference type="ARBA" id="ARBA00022485"/>
    </source>
</evidence>
<comment type="caution">
    <text evidence="10">Lacks conserved residue(s) required for the propagation of feature annotation.</text>
</comment>
<evidence type="ECO:0000313" key="12">
    <source>
        <dbReference type="EMBL" id="EHR33298.1"/>
    </source>
</evidence>
<dbReference type="GO" id="GO:0003677">
    <property type="term" value="F:DNA binding"/>
    <property type="evidence" value="ECO:0007669"/>
    <property type="project" value="UniProtKB-UniRule"/>
</dbReference>
<dbReference type="InterPro" id="IPR004036">
    <property type="entry name" value="Endonuclease-III-like_CS2"/>
</dbReference>
<keyword evidence="6" id="KW-0408">Iron</keyword>
<dbReference type="InterPro" id="IPR003265">
    <property type="entry name" value="HhH-GPD_domain"/>
</dbReference>
<dbReference type="EC" id="4.2.99.18" evidence="10"/>
<dbReference type="AlphaFoldDB" id="H3NPS0"/>
<comment type="cofactor">
    <cofactor evidence="10">
        <name>[4Fe-4S] cluster</name>
        <dbReference type="ChEBI" id="CHEBI:49883"/>
    </cofactor>
    <text evidence="10">Binds 1 [4Fe-4S] cluster.</text>
</comment>
<dbReference type="GeneID" id="96999309"/>
<dbReference type="GO" id="GO:0140078">
    <property type="term" value="F:class I DNA-(apurinic or apyrimidinic site) endonuclease activity"/>
    <property type="evidence" value="ECO:0007669"/>
    <property type="project" value="UniProtKB-EC"/>
</dbReference>
<evidence type="ECO:0000256" key="7">
    <source>
        <dbReference type="ARBA" id="ARBA00023014"/>
    </source>
</evidence>
<comment type="similarity">
    <text evidence="1 10">Belongs to the Nth/MutY family.</text>
</comment>
<dbReference type="PROSITE" id="PS01155">
    <property type="entry name" value="ENDONUCLEASE_III_2"/>
    <property type="match status" value="1"/>
</dbReference>
<keyword evidence="12" id="KW-0255">Endonuclease</keyword>
<protein>
    <recommendedName>
        <fullName evidence="10">Endonuclease III</fullName>
        <ecNumber evidence="10">4.2.99.18</ecNumber>
    </recommendedName>
    <alternativeName>
        <fullName evidence="10">DNA-(apurinic or apyrimidinic site) lyase</fullName>
    </alternativeName>
</protein>
<organism evidence="12 13">
    <name type="scientific">Helcococcus kunzii ATCC 51366</name>
    <dbReference type="NCBI Taxonomy" id="883114"/>
    <lineage>
        <taxon>Bacteria</taxon>
        <taxon>Bacillati</taxon>
        <taxon>Bacillota</taxon>
        <taxon>Tissierellia</taxon>
        <taxon>Tissierellales</taxon>
        <taxon>Peptoniphilaceae</taxon>
        <taxon>Helcococcus</taxon>
    </lineage>
</organism>
<dbReference type="SUPFAM" id="SSF48150">
    <property type="entry name" value="DNA-glycosylase"/>
    <property type="match status" value="1"/>
</dbReference>
<dbReference type="Gene3D" id="1.10.1670.10">
    <property type="entry name" value="Helix-hairpin-Helix base-excision DNA repair enzymes (C-terminal)"/>
    <property type="match status" value="1"/>
</dbReference>
<evidence type="ECO:0000256" key="5">
    <source>
        <dbReference type="ARBA" id="ARBA00022801"/>
    </source>
</evidence>
<comment type="caution">
    <text evidence="12">The sequence shown here is derived from an EMBL/GenBank/DDBJ whole genome shotgun (WGS) entry which is preliminary data.</text>
</comment>
<dbReference type="NCBIfam" id="TIGR01083">
    <property type="entry name" value="nth"/>
    <property type="match status" value="1"/>
</dbReference>
<evidence type="ECO:0000259" key="11">
    <source>
        <dbReference type="SMART" id="SM00478"/>
    </source>
</evidence>